<dbReference type="RefSeq" id="WP_285957569.1">
    <property type="nucleotide sequence ID" value="NZ_JASUZX010000001.1"/>
</dbReference>
<proteinExistence type="predicted"/>
<dbReference type="Proteomes" id="UP001223084">
    <property type="component" value="Unassembled WGS sequence"/>
</dbReference>
<dbReference type="EMBL" id="JASUZX010000001">
    <property type="protein sequence ID" value="MDL5039516.1"/>
    <property type="molecule type" value="Genomic_DNA"/>
</dbReference>
<comment type="caution">
    <text evidence="1">The sequence shown here is derived from an EMBL/GenBank/DDBJ whole genome shotgun (WGS) entry which is preliminary data.</text>
</comment>
<evidence type="ECO:0000313" key="2">
    <source>
        <dbReference type="Proteomes" id="UP001223084"/>
    </source>
</evidence>
<evidence type="ECO:0000313" key="1">
    <source>
        <dbReference type="EMBL" id="MDL5039516.1"/>
    </source>
</evidence>
<organism evidence="1 2">
    <name type="scientific">Heyndrickxia coagulans</name>
    <name type="common">Weizmannia coagulans</name>
    <dbReference type="NCBI Taxonomy" id="1398"/>
    <lineage>
        <taxon>Bacteria</taxon>
        <taxon>Bacillati</taxon>
        <taxon>Bacillota</taxon>
        <taxon>Bacilli</taxon>
        <taxon>Bacillales</taxon>
        <taxon>Bacillaceae</taxon>
        <taxon>Heyndrickxia</taxon>
    </lineage>
</organism>
<gene>
    <name evidence="1" type="ORF">QN341_00130</name>
</gene>
<accession>A0AAW7CHL0</accession>
<reference evidence="1" key="1">
    <citation type="submission" date="2023-06" db="EMBL/GenBank/DDBJ databases">
        <title>Probiogenomic evaluation and L lactic producing Weizmannia coaggulans BKMTCR2-2 from tree bark.</title>
        <authorList>
            <person name="Mahittikon J."/>
            <person name="Tanasupawat S."/>
        </authorList>
    </citation>
    <scope>NUCLEOTIDE SEQUENCE</scope>
    <source>
        <strain evidence="1">BKMTCR2-2</strain>
    </source>
</reference>
<protein>
    <submittedName>
        <fullName evidence="1">Uncharacterized protein</fullName>
    </submittedName>
</protein>
<name>A0AAW7CHL0_HEYCO</name>
<sequence>MGLKPSELVGIKNGKGAIKLEKVKVIDAVMGAGKTTWALNKIEHAPAGLLLDKRYIEIIDNRVIWTAPDRCFFVVIPDINKSSVPKNNNFGRL</sequence>
<dbReference type="AlphaFoldDB" id="A0AAW7CHL0"/>